<proteinExistence type="predicted"/>
<sequence>MITHGKGERKFVKVDSAWSDLLQREGEFAYLQDSILKQTGIDFMQFNERGVNAMWFGKLLTSSGIVLNDSIH</sequence>
<reference evidence="2" key="1">
    <citation type="journal article" date="2023" name="Front. Plant Sci.">
        <title>Chromosomal-level genome assembly of Melastoma candidum provides insights into trichome evolution.</title>
        <authorList>
            <person name="Zhong Y."/>
            <person name="Wu W."/>
            <person name="Sun C."/>
            <person name="Zou P."/>
            <person name="Liu Y."/>
            <person name="Dai S."/>
            <person name="Zhou R."/>
        </authorList>
    </citation>
    <scope>NUCLEOTIDE SEQUENCE [LARGE SCALE GENOMIC DNA]</scope>
</reference>
<gene>
    <name evidence="1" type="ORF">MLD38_005319</name>
</gene>
<dbReference type="Proteomes" id="UP001057402">
    <property type="component" value="Chromosome 2"/>
</dbReference>
<evidence type="ECO:0000313" key="2">
    <source>
        <dbReference type="Proteomes" id="UP001057402"/>
    </source>
</evidence>
<evidence type="ECO:0000313" key="1">
    <source>
        <dbReference type="EMBL" id="KAI4387491.1"/>
    </source>
</evidence>
<comment type="caution">
    <text evidence="1">The sequence shown here is derived from an EMBL/GenBank/DDBJ whole genome shotgun (WGS) entry which is preliminary data.</text>
</comment>
<protein>
    <submittedName>
        <fullName evidence="1">Uncharacterized protein</fullName>
    </submittedName>
</protein>
<accession>A0ACB9SAE3</accession>
<keyword evidence="2" id="KW-1185">Reference proteome</keyword>
<dbReference type="EMBL" id="CM042881">
    <property type="protein sequence ID" value="KAI4387491.1"/>
    <property type="molecule type" value="Genomic_DNA"/>
</dbReference>
<name>A0ACB9SAE3_9MYRT</name>
<organism evidence="1 2">
    <name type="scientific">Melastoma candidum</name>
    <dbReference type="NCBI Taxonomy" id="119954"/>
    <lineage>
        <taxon>Eukaryota</taxon>
        <taxon>Viridiplantae</taxon>
        <taxon>Streptophyta</taxon>
        <taxon>Embryophyta</taxon>
        <taxon>Tracheophyta</taxon>
        <taxon>Spermatophyta</taxon>
        <taxon>Magnoliopsida</taxon>
        <taxon>eudicotyledons</taxon>
        <taxon>Gunneridae</taxon>
        <taxon>Pentapetalae</taxon>
        <taxon>rosids</taxon>
        <taxon>malvids</taxon>
        <taxon>Myrtales</taxon>
        <taxon>Melastomataceae</taxon>
        <taxon>Melastomatoideae</taxon>
        <taxon>Melastomateae</taxon>
        <taxon>Melastoma</taxon>
    </lineage>
</organism>